<feature type="transmembrane region" description="Helical" evidence="1">
    <location>
        <begin position="232"/>
        <end position="250"/>
    </location>
</feature>
<sequence length="257" mass="27875">MKQKNVREMSHPSWLLTAVFIICAGISIFSAWARLNADAVLDMMEEQIRAAVEPAVLVLAVVFGLVALAALFSLLGLSFQKSCLILGVLSLAAVIVGAVYAYGSITDVRSSLYRPEYLGGENRFGTVWYGILPGVLAVLFFGLAFQREISGLCLAETIYCAIVALCGIVFTVHSGDYKNAWNAFLPLTAAIGCFLGYRHASFDKIRIVLEILFGLWSLSGLWFVLQSGGRENVSFVVLPLAAALGIDLIGRELKDRS</sequence>
<feature type="transmembrane region" description="Helical" evidence="1">
    <location>
        <begin position="125"/>
        <end position="145"/>
    </location>
</feature>
<proteinExistence type="predicted"/>
<feature type="transmembrane region" description="Helical" evidence="1">
    <location>
        <begin position="152"/>
        <end position="174"/>
    </location>
</feature>
<keyword evidence="1" id="KW-1133">Transmembrane helix</keyword>
<feature type="transmembrane region" description="Helical" evidence="1">
    <location>
        <begin position="84"/>
        <end position="105"/>
    </location>
</feature>
<reference evidence="2" key="2">
    <citation type="submission" date="2021-04" db="EMBL/GenBank/DDBJ databases">
        <authorList>
            <person name="Gilroy R."/>
        </authorList>
    </citation>
    <scope>NUCLEOTIDE SEQUENCE</scope>
    <source>
        <strain evidence="2">CHK198-12963</strain>
    </source>
</reference>
<dbReference type="EMBL" id="DWWB01000022">
    <property type="protein sequence ID" value="HJC66015.1"/>
    <property type="molecule type" value="Genomic_DNA"/>
</dbReference>
<feature type="transmembrane region" description="Helical" evidence="1">
    <location>
        <begin position="12"/>
        <end position="35"/>
    </location>
</feature>
<evidence type="ECO:0000313" key="3">
    <source>
        <dbReference type="Proteomes" id="UP000823863"/>
    </source>
</evidence>
<feature type="transmembrane region" description="Helical" evidence="1">
    <location>
        <begin position="180"/>
        <end position="200"/>
    </location>
</feature>
<organism evidence="2 3">
    <name type="scientific">Candidatus Enterocloster excrementigallinarum</name>
    <dbReference type="NCBI Taxonomy" id="2838558"/>
    <lineage>
        <taxon>Bacteria</taxon>
        <taxon>Bacillati</taxon>
        <taxon>Bacillota</taxon>
        <taxon>Clostridia</taxon>
        <taxon>Lachnospirales</taxon>
        <taxon>Lachnospiraceae</taxon>
        <taxon>Enterocloster</taxon>
    </lineage>
</organism>
<keyword evidence="1" id="KW-0472">Membrane</keyword>
<gene>
    <name evidence="2" type="ORF">H9931_04750</name>
</gene>
<evidence type="ECO:0000313" key="2">
    <source>
        <dbReference type="EMBL" id="HJC66015.1"/>
    </source>
</evidence>
<dbReference type="Proteomes" id="UP000823863">
    <property type="component" value="Unassembled WGS sequence"/>
</dbReference>
<dbReference type="AlphaFoldDB" id="A0A9D2PVG6"/>
<evidence type="ECO:0000256" key="1">
    <source>
        <dbReference type="SAM" id="Phobius"/>
    </source>
</evidence>
<feature type="transmembrane region" description="Helical" evidence="1">
    <location>
        <begin position="55"/>
        <end position="77"/>
    </location>
</feature>
<name>A0A9D2PVG6_9FIRM</name>
<comment type="caution">
    <text evidence="2">The sequence shown here is derived from an EMBL/GenBank/DDBJ whole genome shotgun (WGS) entry which is preliminary data.</text>
</comment>
<accession>A0A9D2PVG6</accession>
<feature type="transmembrane region" description="Helical" evidence="1">
    <location>
        <begin position="207"/>
        <end position="226"/>
    </location>
</feature>
<protein>
    <submittedName>
        <fullName evidence="2">Uncharacterized protein</fullName>
    </submittedName>
</protein>
<reference evidence="2" key="1">
    <citation type="journal article" date="2021" name="PeerJ">
        <title>Extensive microbial diversity within the chicken gut microbiome revealed by metagenomics and culture.</title>
        <authorList>
            <person name="Gilroy R."/>
            <person name="Ravi A."/>
            <person name="Getino M."/>
            <person name="Pursley I."/>
            <person name="Horton D.L."/>
            <person name="Alikhan N.F."/>
            <person name="Baker D."/>
            <person name="Gharbi K."/>
            <person name="Hall N."/>
            <person name="Watson M."/>
            <person name="Adriaenssens E.M."/>
            <person name="Foster-Nyarko E."/>
            <person name="Jarju S."/>
            <person name="Secka A."/>
            <person name="Antonio M."/>
            <person name="Oren A."/>
            <person name="Chaudhuri R.R."/>
            <person name="La Ragione R."/>
            <person name="Hildebrand F."/>
            <person name="Pallen M.J."/>
        </authorList>
    </citation>
    <scope>NUCLEOTIDE SEQUENCE</scope>
    <source>
        <strain evidence="2">CHK198-12963</strain>
    </source>
</reference>
<keyword evidence="1" id="KW-0812">Transmembrane</keyword>